<feature type="compositionally biased region" description="Basic and acidic residues" evidence="1">
    <location>
        <begin position="565"/>
        <end position="575"/>
    </location>
</feature>
<feature type="compositionally biased region" description="Polar residues" evidence="1">
    <location>
        <begin position="779"/>
        <end position="813"/>
    </location>
</feature>
<evidence type="ECO:0000313" key="2">
    <source>
        <dbReference type="EMBL" id="PTQ39944.1"/>
    </source>
</evidence>
<feature type="compositionally biased region" description="Basic and acidic residues" evidence="1">
    <location>
        <begin position="270"/>
        <end position="296"/>
    </location>
</feature>
<dbReference type="Gramene" id="Mp2g13840.1">
    <property type="protein sequence ID" value="Mp2g13840.1.cds"/>
    <property type="gene ID" value="Mp2g13840"/>
</dbReference>
<accession>A0A2R6X1F6</accession>
<dbReference type="Proteomes" id="UP000244005">
    <property type="component" value="Unassembled WGS sequence"/>
</dbReference>
<evidence type="ECO:0000313" key="3">
    <source>
        <dbReference type="Proteomes" id="UP000244005"/>
    </source>
</evidence>
<feature type="region of interest" description="Disordered" evidence="1">
    <location>
        <begin position="771"/>
        <end position="813"/>
    </location>
</feature>
<dbReference type="EMBL" id="KZ772714">
    <property type="protein sequence ID" value="PTQ39944.1"/>
    <property type="molecule type" value="Genomic_DNA"/>
</dbReference>
<feature type="compositionally biased region" description="Basic and acidic residues" evidence="1">
    <location>
        <begin position="968"/>
        <end position="978"/>
    </location>
</feature>
<feature type="region of interest" description="Disordered" evidence="1">
    <location>
        <begin position="468"/>
        <end position="491"/>
    </location>
</feature>
<feature type="region of interest" description="Disordered" evidence="1">
    <location>
        <begin position="596"/>
        <end position="684"/>
    </location>
</feature>
<feature type="compositionally biased region" description="Basic and acidic residues" evidence="1">
    <location>
        <begin position="1128"/>
        <end position="1137"/>
    </location>
</feature>
<feature type="compositionally biased region" description="Polar residues" evidence="1">
    <location>
        <begin position="530"/>
        <end position="549"/>
    </location>
</feature>
<feature type="region of interest" description="Disordered" evidence="1">
    <location>
        <begin position="530"/>
        <end position="575"/>
    </location>
</feature>
<feature type="region of interest" description="Disordered" evidence="1">
    <location>
        <begin position="968"/>
        <end position="1043"/>
    </location>
</feature>
<feature type="compositionally biased region" description="Low complexity" evidence="1">
    <location>
        <begin position="1208"/>
        <end position="1220"/>
    </location>
</feature>
<feature type="region of interest" description="Disordered" evidence="1">
    <location>
        <begin position="732"/>
        <end position="753"/>
    </location>
</feature>
<feature type="compositionally biased region" description="Polar residues" evidence="1">
    <location>
        <begin position="739"/>
        <end position="751"/>
    </location>
</feature>
<feature type="compositionally biased region" description="Basic and acidic residues" evidence="1">
    <location>
        <begin position="998"/>
        <end position="1009"/>
    </location>
</feature>
<feature type="region of interest" description="Disordered" evidence="1">
    <location>
        <begin position="1128"/>
        <end position="1237"/>
    </location>
</feature>
<feature type="compositionally biased region" description="Polar residues" evidence="1">
    <location>
        <begin position="479"/>
        <end position="490"/>
    </location>
</feature>
<feature type="compositionally biased region" description="Polar residues" evidence="1">
    <location>
        <begin position="1191"/>
        <end position="1207"/>
    </location>
</feature>
<gene>
    <name evidence="2" type="ORF">MARPO_0042s0013</name>
</gene>
<evidence type="ECO:0000256" key="1">
    <source>
        <dbReference type="SAM" id="MobiDB-lite"/>
    </source>
</evidence>
<dbReference type="AlphaFoldDB" id="A0A2R6X1F6"/>
<feature type="compositionally biased region" description="Polar residues" evidence="1">
    <location>
        <begin position="297"/>
        <end position="318"/>
    </location>
</feature>
<reference evidence="3" key="1">
    <citation type="journal article" date="2017" name="Cell">
        <title>Insights into land plant evolution garnered from the Marchantia polymorpha genome.</title>
        <authorList>
            <person name="Bowman J.L."/>
            <person name="Kohchi T."/>
            <person name="Yamato K.T."/>
            <person name="Jenkins J."/>
            <person name="Shu S."/>
            <person name="Ishizaki K."/>
            <person name="Yamaoka S."/>
            <person name="Nishihama R."/>
            <person name="Nakamura Y."/>
            <person name="Berger F."/>
            <person name="Adam C."/>
            <person name="Aki S.S."/>
            <person name="Althoff F."/>
            <person name="Araki T."/>
            <person name="Arteaga-Vazquez M.A."/>
            <person name="Balasubrmanian S."/>
            <person name="Barry K."/>
            <person name="Bauer D."/>
            <person name="Boehm C.R."/>
            <person name="Briginshaw L."/>
            <person name="Caballero-Perez J."/>
            <person name="Catarino B."/>
            <person name="Chen F."/>
            <person name="Chiyoda S."/>
            <person name="Chovatia M."/>
            <person name="Davies K.M."/>
            <person name="Delmans M."/>
            <person name="Demura T."/>
            <person name="Dierschke T."/>
            <person name="Dolan L."/>
            <person name="Dorantes-Acosta A.E."/>
            <person name="Eklund D.M."/>
            <person name="Florent S.N."/>
            <person name="Flores-Sandoval E."/>
            <person name="Fujiyama A."/>
            <person name="Fukuzawa H."/>
            <person name="Galik B."/>
            <person name="Grimanelli D."/>
            <person name="Grimwood J."/>
            <person name="Grossniklaus U."/>
            <person name="Hamada T."/>
            <person name="Haseloff J."/>
            <person name="Hetherington A.J."/>
            <person name="Higo A."/>
            <person name="Hirakawa Y."/>
            <person name="Hundley H.N."/>
            <person name="Ikeda Y."/>
            <person name="Inoue K."/>
            <person name="Inoue S.I."/>
            <person name="Ishida S."/>
            <person name="Jia Q."/>
            <person name="Kakita M."/>
            <person name="Kanazawa T."/>
            <person name="Kawai Y."/>
            <person name="Kawashima T."/>
            <person name="Kennedy M."/>
            <person name="Kinose K."/>
            <person name="Kinoshita T."/>
            <person name="Kohara Y."/>
            <person name="Koide E."/>
            <person name="Komatsu K."/>
            <person name="Kopischke S."/>
            <person name="Kubo M."/>
            <person name="Kyozuka J."/>
            <person name="Lagercrantz U."/>
            <person name="Lin S.S."/>
            <person name="Lindquist E."/>
            <person name="Lipzen A.M."/>
            <person name="Lu C.W."/>
            <person name="De Luna E."/>
            <person name="Martienssen R.A."/>
            <person name="Minamino N."/>
            <person name="Mizutani M."/>
            <person name="Mizutani M."/>
            <person name="Mochizuki N."/>
            <person name="Monte I."/>
            <person name="Mosher R."/>
            <person name="Nagasaki H."/>
            <person name="Nakagami H."/>
            <person name="Naramoto S."/>
            <person name="Nishitani K."/>
            <person name="Ohtani M."/>
            <person name="Okamoto T."/>
            <person name="Okumura M."/>
            <person name="Phillips J."/>
            <person name="Pollak B."/>
            <person name="Reinders A."/>
            <person name="Rovekamp M."/>
            <person name="Sano R."/>
            <person name="Sawa S."/>
            <person name="Schmid M.W."/>
            <person name="Shirakawa M."/>
            <person name="Solano R."/>
            <person name="Spunde A."/>
            <person name="Suetsugu N."/>
            <person name="Sugano S."/>
            <person name="Sugiyama A."/>
            <person name="Sun R."/>
            <person name="Suzuki Y."/>
            <person name="Takenaka M."/>
            <person name="Takezawa D."/>
            <person name="Tomogane H."/>
            <person name="Tsuzuki M."/>
            <person name="Ueda T."/>
            <person name="Umeda M."/>
            <person name="Ward J.M."/>
            <person name="Watanabe Y."/>
            <person name="Yazaki K."/>
            <person name="Yokoyama R."/>
            <person name="Yoshitake Y."/>
            <person name="Yotsui I."/>
            <person name="Zachgo S."/>
            <person name="Schmutz J."/>
        </authorList>
    </citation>
    <scope>NUCLEOTIDE SEQUENCE [LARGE SCALE GENOMIC DNA]</scope>
    <source>
        <strain evidence="3">Tak-1</strain>
    </source>
</reference>
<organism evidence="2 3">
    <name type="scientific">Marchantia polymorpha</name>
    <name type="common">Common liverwort</name>
    <name type="synonym">Marchantia aquatica</name>
    <dbReference type="NCBI Taxonomy" id="3197"/>
    <lineage>
        <taxon>Eukaryota</taxon>
        <taxon>Viridiplantae</taxon>
        <taxon>Streptophyta</taxon>
        <taxon>Embryophyta</taxon>
        <taxon>Marchantiophyta</taxon>
        <taxon>Marchantiopsida</taxon>
        <taxon>Marchantiidae</taxon>
        <taxon>Marchantiales</taxon>
        <taxon>Marchantiaceae</taxon>
        <taxon>Marchantia</taxon>
    </lineage>
</organism>
<sequence length="1237" mass="134596">MMIKIRSVYNECPCFCLSCSGMGTLTSFSNSKLFSRMNHVGMLSSTVNPVSGGPFTILSPCKLRPDAFRNSQESLPPDRKRWLRSSRKITATTCMRRDNEATQKMDVGSIDEALTTKAITVCKSLPVVLAMLTAVLGGTPARAGVESTFQPMFSGLVDATANKVSPVEAILARQLARRFREMSDEELIVVLQELLKASRSSISPEDLLPDGKSRMDSLLEEESKEDNSKPVDDGLTNKDRGPQSQGGGEVRIEGPESSLPGSIFSDSGPEESKENTRKLGDVKDRDPESKRGESKNGRLQSSAPSSKYVNPGSKQENSVVRPPSSVDGTAPADASATKKSESAATGELEIGAAEQSAERNSKLGEFPGDNQDMTGILWEEWKRRLDGQKVLEPTTSVEIIMPLNAADIWRNMQTSSMRIAEGASEVTSWISENREALGGGILASSSIFCVLFIREKILSLSSGKGNKGEANLKVDRTPTKTQVSSLNQKDAGQGPWSFLEALPTSFKAARNGILGTEDNSAQIEKTSFDSTTNSISSFEGNPARSSTVPLKSEVGPVISELSTSSDRKGDRDDNDLKMRLKTGLDAADAAYGSGLDDLRSFESSKSQGRLSGKDDDTGYKSPRLPPSNPATLNGSRRSWLGGEGDVDRYSIDDSPLSGIRRLTLTPNTREERGRGGKSYRGLGQSFTDSKRFGVEARENPDLAVSDTTQDFGASSSFQSNFPQADLREKAVNEDVNPPESINQTSSSSFSRPIQVDSLAYRRKTLDTVNEIEDGVGTRESGSTKSSSFFTASDQSDGSEETPPTAQSGESAEVTSMNVDLRGSLQGKTSSISGGVKMRDEYGLEAQAFRRGYTEDVHQSFTGKQETVRDDGVTHIRITNVSDTDELNVLDEAEVVDYLAIHQVDKLVGADNHINISKKGVDGEEVLNKTSSITTAPYATARNVRSGEIKSSGTVTEVRNDVDKFPESNREFLEFRPEEVLNGDEEEAPTSSDSSAPHVPRERIHHDERIIVSTTFEGSRSETEVSQENVPAKVPAPSEDADGTGRLVTPDLDMEDVWASNATSVSTGEGFELPYEKIKQEVPEDFGENARGWVDNKTYAVGQPKRELDSFLHNQYLWVRDNDGVFIKQRRESQDRGSSRVTGDIKGSRKEAVDASNAPKRASTKGDRDPKFPRRQKQKRISSGFDYRQLYLTPNNESNSSDQQTGPITSGSRKYTSSTSSADAGKTKPIRYGSGRTL</sequence>
<protein>
    <submittedName>
        <fullName evidence="2">Uncharacterized protein</fullName>
    </submittedName>
</protein>
<feature type="region of interest" description="Disordered" evidence="1">
    <location>
        <begin position="217"/>
        <end position="371"/>
    </location>
</feature>
<feature type="compositionally biased region" description="Basic and acidic residues" evidence="1">
    <location>
        <begin position="225"/>
        <end position="241"/>
    </location>
</feature>
<feature type="compositionally biased region" description="Polar residues" evidence="1">
    <location>
        <begin position="1011"/>
        <end position="1028"/>
    </location>
</feature>
<name>A0A2R6X1F6_MARPO</name>
<dbReference type="OrthoDB" id="10334468at2759"/>
<feature type="compositionally biased region" description="Basic and acidic residues" evidence="1">
    <location>
        <begin position="468"/>
        <end position="478"/>
    </location>
</feature>
<keyword evidence="3" id="KW-1185">Reference proteome</keyword>
<proteinExistence type="predicted"/>